<geneLocation type="plasmid" evidence="4">
    <name>unnamed5</name>
</geneLocation>
<dbReference type="PANTHER" id="PTHR32494">
    <property type="entry name" value="ALLANTOATE DEIMINASE-RELATED"/>
    <property type="match status" value="1"/>
</dbReference>
<evidence type="ECO:0000256" key="2">
    <source>
        <dbReference type="ARBA" id="ARBA00022801"/>
    </source>
</evidence>
<dbReference type="PIRSF" id="PIRSF001235">
    <property type="entry name" value="Amidase_carbamoylase"/>
    <property type="match status" value="1"/>
</dbReference>
<dbReference type="Gene3D" id="3.30.70.360">
    <property type="match status" value="1"/>
</dbReference>
<keyword evidence="3" id="KW-0862">Zinc</keyword>
<dbReference type="NCBIfam" id="NF006771">
    <property type="entry name" value="PRK09290.1-5"/>
    <property type="match status" value="1"/>
</dbReference>
<organism evidence="4 5">
    <name type="scientific">Agrobacterium pusense</name>
    <dbReference type="NCBI Taxonomy" id="648995"/>
    <lineage>
        <taxon>Bacteria</taxon>
        <taxon>Pseudomonadati</taxon>
        <taxon>Pseudomonadota</taxon>
        <taxon>Alphaproteobacteria</taxon>
        <taxon>Hyphomicrobiales</taxon>
        <taxon>Rhizobiaceae</taxon>
        <taxon>Rhizobium/Agrobacterium group</taxon>
        <taxon>Agrobacterium</taxon>
    </lineage>
</organism>
<dbReference type="PANTHER" id="PTHR32494:SF5">
    <property type="entry name" value="ALLANTOATE AMIDOHYDROLASE"/>
    <property type="match status" value="1"/>
</dbReference>
<gene>
    <name evidence="4" type="ORF">FOB26_04730</name>
</gene>
<dbReference type="NCBIfam" id="TIGR01879">
    <property type="entry name" value="hydantase"/>
    <property type="match status" value="1"/>
</dbReference>
<evidence type="ECO:0000313" key="5">
    <source>
        <dbReference type="Proteomes" id="UP001155820"/>
    </source>
</evidence>
<dbReference type="SUPFAM" id="SSF55031">
    <property type="entry name" value="Bacterial exopeptidase dimerisation domain"/>
    <property type="match status" value="1"/>
</dbReference>
<reference evidence="4" key="1">
    <citation type="submission" date="2019-07" db="EMBL/GenBank/DDBJ databases">
        <title>FDA dAtabase for Regulatory Grade micrObial Sequences (FDA-ARGOS): Supporting development and validation of Infectious Disease Dx tests.</title>
        <authorList>
            <person name="Bachman M."/>
            <person name="Young C."/>
            <person name="Tallon L."/>
            <person name="Sadzewicz L."/>
            <person name="Vavikolanu K."/>
            <person name="Mehta A."/>
            <person name="Aluvathingal J."/>
            <person name="Nadendla S."/>
            <person name="Nandy P."/>
            <person name="Geyer C."/>
            <person name="Yan Y."/>
            <person name="Sichtig H."/>
        </authorList>
    </citation>
    <scope>NUCLEOTIDE SEQUENCE</scope>
    <source>
        <strain evidence="4">FDAARGOS_618</strain>
        <plasmid evidence="4">unnamed5</plasmid>
    </source>
</reference>
<feature type="binding site" evidence="3">
    <location>
        <position position="95"/>
    </location>
    <ligand>
        <name>Zn(2+)</name>
        <dbReference type="ChEBI" id="CHEBI:29105"/>
        <label>1</label>
    </ligand>
</feature>
<dbReference type="Gene3D" id="3.40.630.10">
    <property type="entry name" value="Zn peptidases"/>
    <property type="match status" value="1"/>
</dbReference>
<feature type="binding site" evidence="3">
    <location>
        <position position="130"/>
    </location>
    <ligand>
        <name>Zn(2+)</name>
        <dbReference type="ChEBI" id="CHEBI:29105"/>
        <label>2</label>
    </ligand>
</feature>
<feature type="binding site" evidence="3">
    <location>
        <position position="386"/>
    </location>
    <ligand>
        <name>Zn(2+)</name>
        <dbReference type="ChEBI" id="CHEBI:29105"/>
        <label>2</label>
    </ligand>
</feature>
<dbReference type="InterPro" id="IPR010158">
    <property type="entry name" value="Amidase_Cbmase"/>
</dbReference>
<dbReference type="GO" id="GO:0046872">
    <property type="term" value="F:metal ion binding"/>
    <property type="evidence" value="ECO:0007669"/>
    <property type="project" value="UniProtKB-KW"/>
</dbReference>
<sequence>MNDRIKIDPAVVEGMILDMARHGSDGGTGVSRTVYSPEWVKATQLYARWCEEAGLSSRMDTAGNVWGRLEGRETGAKAIVSGSHIDTQTPGGRYDGTLGLIAALVAISALKEQFGEPRLPLECVALCEEEGSRFPSANFWGSRAITGRIADQDLQATIGYDGGTIAEAMREVGLDPSQIGEAQRADIGAFVELHIEQGPILEQADLPVAVVTGITGIRHYQVELKGTANHAGAFPMDLRRDPMAGFAEIATGVIDTAHRWGRPAVTTIGRIAALPNGAAIIPESVRFSLDARHPDPDLCQALYASHERLMREVAARRNLEIDWTITLDHPAWPSAPAIVETLKTAAKAQGVPVMTMASGAGHDSQQMARIAPTAMIFVRSKDGRSHTPEEFSSIADIVAGIEVLAAGLYRLAYTDSSPAS</sequence>
<feature type="binding site" evidence="3">
    <location>
        <position position="194"/>
    </location>
    <ligand>
        <name>Zn(2+)</name>
        <dbReference type="ChEBI" id="CHEBI:29105"/>
        <label>1</label>
    </ligand>
</feature>
<dbReference type="InterPro" id="IPR002933">
    <property type="entry name" value="Peptidase_M20"/>
</dbReference>
<keyword evidence="2 4" id="KW-0378">Hydrolase</keyword>
<proteinExistence type="inferred from homology"/>
<dbReference type="InterPro" id="IPR036264">
    <property type="entry name" value="Bact_exopeptidase_dim_dom"/>
</dbReference>
<dbReference type="AlphaFoldDB" id="A0AA44IXJ1"/>
<dbReference type="SUPFAM" id="SSF53187">
    <property type="entry name" value="Zn-dependent exopeptidases"/>
    <property type="match status" value="1"/>
</dbReference>
<comment type="cofactor">
    <cofactor evidence="3">
        <name>Zn(2+)</name>
        <dbReference type="ChEBI" id="CHEBI:29105"/>
    </cofactor>
    <text evidence="3">Binds 2 Zn(2+) ions per subunit.</text>
</comment>
<dbReference type="RefSeq" id="WP_172873310.1">
    <property type="nucleotide sequence ID" value="NZ_JABRWL010000003.1"/>
</dbReference>
<accession>A0AA44IXJ1</accession>
<comment type="similarity">
    <text evidence="1">Belongs to the peptidase M20 family.</text>
</comment>
<protein>
    <submittedName>
        <fullName evidence="4">Zn-dependent hydrolase</fullName>
    </submittedName>
</protein>
<keyword evidence="4" id="KW-0614">Plasmid</keyword>
<evidence type="ECO:0000256" key="3">
    <source>
        <dbReference type="PIRSR" id="PIRSR001235-1"/>
    </source>
</evidence>
<keyword evidence="3" id="KW-0479">Metal-binding</keyword>
<feature type="binding site" evidence="3">
    <location>
        <position position="95"/>
    </location>
    <ligand>
        <name>Zn(2+)</name>
        <dbReference type="ChEBI" id="CHEBI:29105"/>
        <label>2</label>
    </ligand>
</feature>
<name>A0AA44IXJ1_9HYPH</name>
<dbReference type="Proteomes" id="UP001155820">
    <property type="component" value="Unassembled WGS sequence"/>
</dbReference>
<comment type="caution">
    <text evidence="4">The sequence shown here is derived from an EMBL/GenBank/DDBJ whole genome shotgun (WGS) entry which is preliminary data.</text>
</comment>
<evidence type="ECO:0000256" key="1">
    <source>
        <dbReference type="ARBA" id="ARBA00006153"/>
    </source>
</evidence>
<dbReference type="CDD" id="cd03884">
    <property type="entry name" value="M20_bAS"/>
    <property type="match status" value="1"/>
</dbReference>
<evidence type="ECO:0000313" key="4">
    <source>
        <dbReference type="EMBL" id="NRF18412.1"/>
    </source>
</evidence>
<feature type="binding site" evidence="3">
    <location>
        <position position="84"/>
    </location>
    <ligand>
        <name>Zn(2+)</name>
        <dbReference type="ChEBI" id="CHEBI:29105"/>
        <label>1</label>
    </ligand>
</feature>
<keyword evidence="5" id="KW-1185">Reference proteome</keyword>
<dbReference type="GO" id="GO:0016813">
    <property type="term" value="F:hydrolase activity, acting on carbon-nitrogen (but not peptide) bonds, in linear amidines"/>
    <property type="evidence" value="ECO:0007669"/>
    <property type="project" value="InterPro"/>
</dbReference>
<dbReference type="Pfam" id="PF01546">
    <property type="entry name" value="Peptidase_M20"/>
    <property type="match status" value="1"/>
</dbReference>
<dbReference type="EMBL" id="JABRWM010000005">
    <property type="protein sequence ID" value="NRF18412.1"/>
    <property type="molecule type" value="Genomic_DNA"/>
</dbReference>